<dbReference type="PANTHER" id="PTHR47128:SF2">
    <property type="entry name" value="PROTEIN HIGH CHLOROPHYLL FLUORESCENCE PHENOTYPE 244, CHLOROPLASTIC"/>
    <property type="match status" value="1"/>
</dbReference>
<feature type="domain" description="NAD(P)-binding" evidence="4">
    <location>
        <begin position="2"/>
        <end position="177"/>
    </location>
</feature>
<evidence type="ECO:0000256" key="1">
    <source>
        <dbReference type="ARBA" id="ARBA00022531"/>
    </source>
</evidence>
<dbReference type="Gene3D" id="3.40.50.720">
    <property type="entry name" value="NAD(P)-binding Rossmann-like Domain"/>
    <property type="match status" value="1"/>
</dbReference>
<protein>
    <submittedName>
        <fullName evidence="5">NAD(P)H-binding protein</fullName>
    </submittedName>
</protein>
<proteinExistence type="predicted"/>
<evidence type="ECO:0000313" key="5">
    <source>
        <dbReference type="EMBL" id="GAA2129021.1"/>
    </source>
</evidence>
<dbReference type="InterPro" id="IPR016040">
    <property type="entry name" value="NAD(P)-bd_dom"/>
</dbReference>
<evidence type="ECO:0000256" key="2">
    <source>
        <dbReference type="ARBA" id="ARBA00023276"/>
    </source>
</evidence>
<dbReference type="InterPro" id="IPR036291">
    <property type="entry name" value="NAD(P)-bd_dom_sf"/>
</dbReference>
<dbReference type="SUPFAM" id="SSF51735">
    <property type="entry name" value="NAD(P)-binding Rossmann-fold domains"/>
    <property type="match status" value="1"/>
</dbReference>
<name>A0ABN2YKY6_9MICC</name>
<evidence type="ECO:0000256" key="3">
    <source>
        <dbReference type="SAM" id="MobiDB-lite"/>
    </source>
</evidence>
<sequence>MGREVVRQALDAGHSVAVLSRHPPAAGTAGSGGGAEYFRADVTTGEGLAVALAGADVVVDCLEGRSGKARKNFADGGARLLAAAQEAGTARAVMLSIVNCDHSSYAFYRSKAAKEHVYELSGLETVVVRATQFHSLLAMMFGAGSKVRVIPVVRGARFQPVSPADVAAMLLEAALEPAPDSGRGPAPEPETATAPVPEPARPRHRVLNIGGPEAKDMADFAREWQRATGAKGRLLRLPLPGAMGRYLRAGLNLVPEARHGTETFRRWLANRADSL</sequence>
<evidence type="ECO:0000313" key="6">
    <source>
        <dbReference type="Proteomes" id="UP001500102"/>
    </source>
</evidence>
<comment type="caution">
    <text evidence="5">The sequence shown here is derived from an EMBL/GenBank/DDBJ whole genome shotgun (WGS) entry which is preliminary data.</text>
</comment>
<gene>
    <name evidence="5" type="ORF">GCM10009825_08940</name>
</gene>
<dbReference type="PANTHER" id="PTHR47128">
    <property type="match status" value="1"/>
</dbReference>
<keyword evidence="6" id="KW-1185">Reference proteome</keyword>
<feature type="region of interest" description="Disordered" evidence="3">
    <location>
        <begin position="177"/>
        <end position="204"/>
    </location>
</feature>
<dbReference type="EMBL" id="BAAAQB010000012">
    <property type="protein sequence ID" value="GAA2129021.1"/>
    <property type="molecule type" value="Genomic_DNA"/>
</dbReference>
<organism evidence="5 6">
    <name type="scientific">Arthrobacter humicola</name>
    <dbReference type="NCBI Taxonomy" id="409291"/>
    <lineage>
        <taxon>Bacteria</taxon>
        <taxon>Bacillati</taxon>
        <taxon>Actinomycetota</taxon>
        <taxon>Actinomycetes</taxon>
        <taxon>Micrococcales</taxon>
        <taxon>Micrococcaceae</taxon>
        <taxon>Arthrobacter</taxon>
    </lineage>
</organism>
<keyword evidence="1" id="KW-0602">Photosynthesis</keyword>
<dbReference type="Proteomes" id="UP001500102">
    <property type="component" value="Unassembled WGS sequence"/>
</dbReference>
<reference evidence="5 6" key="1">
    <citation type="journal article" date="2019" name="Int. J. Syst. Evol. Microbiol.">
        <title>The Global Catalogue of Microorganisms (GCM) 10K type strain sequencing project: providing services to taxonomists for standard genome sequencing and annotation.</title>
        <authorList>
            <consortium name="The Broad Institute Genomics Platform"/>
            <consortium name="The Broad Institute Genome Sequencing Center for Infectious Disease"/>
            <person name="Wu L."/>
            <person name="Ma J."/>
        </authorList>
    </citation>
    <scope>NUCLEOTIDE SEQUENCE [LARGE SCALE GENOMIC DNA]</scope>
    <source>
        <strain evidence="5 6">JCM 15921</strain>
    </source>
</reference>
<keyword evidence="2" id="KW-0604">Photosystem II</keyword>
<dbReference type="InterPro" id="IPR044256">
    <property type="entry name" value="HCF244-like"/>
</dbReference>
<dbReference type="Pfam" id="PF13460">
    <property type="entry name" value="NAD_binding_10"/>
    <property type="match status" value="1"/>
</dbReference>
<accession>A0ABN2YKY6</accession>
<evidence type="ECO:0000259" key="4">
    <source>
        <dbReference type="Pfam" id="PF13460"/>
    </source>
</evidence>